<keyword evidence="7 8" id="KW-0472">Membrane</keyword>
<organism evidence="10 11">
    <name type="scientific">Syntrophobotulus glycolicus (strain DSM 8271 / FlGlyR)</name>
    <dbReference type="NCBI Taxonomy" id="645991"/>
    <lineage>
        <taxon>Bacteria</taxon>
        <taxon>Bacillati</taxon>
        <taxon>Bacillota</taxon>
        <taxon>Clostridia</taxon>
        <taxon>Eubacteriales</taxon>
        <taxon>Desulfitobacteriaceae</taxon>
        <taxon>Syntrophobotulus</taxon>
    </lineage>
</organism>
<name>F0T1X6_SYNGF</name>
<evidence type="ECO:0000256" key="1">
    <source>
        <dbReference type="ARBA" id="ARBA00004651"/>
    </source>
</evidence>
<dbReference type="InterPro" id="IPR004812">
    <property type="entry name" value="Efflux_drug-R_Bcr/CmlA"/>
</dbReference>
<dbReference type="GO" id="GO:0005886">
    <property type="term" value="C:plasma membrane"/>
    <property type="evidence" value="ECO:0007669"/>
    <property type="project" value="UniProtKB-SubCell"/>
</dbReference>
<evidence type="ECO:0000256" key="6">
    <source>
        <dbReference type="ARBA" id="ARBA00022989"/>
    </source>
</evidence>
<evidence type="ECO:0000256" key="3">
    <source>
        <dbReference type="ARBA" id="ARBA00022448"/>
    </source>
</evidence>
<evidence type="ECO:0000256" key="7">
    <source>
        <dbReference type="ARBA" id="ARBA00023136"/>
    </source>
</evidence>
<dbReference type="RefSeq" id="WP_013624111.1">
    <property type="nucleotide sequence ID" value="NC_015172.1"/>
</dbReference>
<dbReference type="PANTHER" id="PTHR23502">
    <property type="entry name" value="MAJOR FACILITATOR SUPERFAMILY"/>
    <property type="match status" value="1"/>
</dbReference>
<feature type="transmembrane region" description="Helical" evidence="8">
    <location>
        <begin position="23"/>
        <end position="45"/>
    </location>
</feature>
<dbReference type="GO" id="GO:1990961">
    <property type="term" value="P:xenobiotic detoxification by transmembrane export across the plasma membrane"/>
    <property type="evidence" value="ECO:0007669"/>
    <property type="project" value="InterPro"/>
</dbReference>
<dbReference type="Gene3D" id="1.20.1720.10">
    <property type="entry name" value="Multidrug resistance protein D"/>
    <property type="match status" value="1"/>
</dbReference>
<keyword evidence="4 8" id="KW-1003">Cell membrane</keyword>
<gene>
    <name evidence="10" type="ordered locus">Sgly_0894</name>
</gene>
<dbReference type="PROSITE" id="PS50850">
    <property type="entry name" value="MFS"/>
    <property type="match status" value="1"/>
</dbReference>
<dbReference type="KEGG" id="sgy:Sgly_0894"/>
<dbReference type="InterPro" id="IPR011701">
    <property type="entry name" value="MFS"/>
</dbReference>
<evidence type="ECO:0000313" key="10">
    <source>
        <dbReference type="EMBL" id="ADY55240.1"/>
    </source>
</evidence>
<keyword evidence="3 8" id="KW-0813">Transport</keyword>
<evidence type="ECO:0000313" key="11">
    <source>
        <dbReference type="Proteomes" id="UP000007488"/>
    </source>
</evidence>
<evidence type="ECO:0000256" key="8">
    <source>
        <dbReference type="RuleBase" id="RU365088"/>
    </source>
</evidence>
<feature type="transmembrane region" description="Helical" evidence="8">
    <location>
        <begin position="264"/>
        <end position="284"/>
    </location>
</feature>
<evidence type="ECO:0000256" key="2">
    <source>
        <dbReference type="ARBA" id="ARBA00006236"/>
    </source>
</evidence>
<dbReference type="Proteomes" id="UP000007488">
    <property type="component" value="Chromosome"/>
</dbReference>
<dbReference type="NCBIfam" id="TIGR00710">
    <property type="entry name" value="efflux_Bcr_CflA"/>
    <property type="match status" value="1"/>
</dbReference>
<dbReference type="CDD" id="cd17320">
    <property type="entry name" value="MFS_MdfA_MDR_like"/>
    <property type="match status" value="1"/>
</dbReference>
<protein>
    <recommendedName>
        <fullName evidence="8">Bcr/CflA family efflux transporter</fullName>
    </recommendedName>
</protein>
<keyword evidence="6 8" id="KW-1133">Transmembrane helix</keyword>
<feature type="transmembrane region" description="Helical" evidence="8">
    <location>
        <begin position="89"/>
        <end position="112"/>
    </location>
</feature>
<comment type="similarity">
    <text evidence="2 8">Belongs to the major facilitator superfamily. Bcr/CmlA family.</text>
</comment>
<feature type="transmembrane region" description="Helical" evidence="8">
    <location>
        <begin position="179"/>
        <end position="196"/>
    </location>
</feature>
<dbReference type="EMBL" id="CP002547">
    <property type="protein sequence ID" value="ADY55240.1"/>
    <property type="molecule type" value="Genomic_DNA"/>
</dbReference>
<feature type="transmembrane region" description="Helical" evidence="8">
    <location>
        <begin position="118"/>
        <end position="135"/>
    </location>
</feature>
<dbReference type="SUPFAM" id="SSF103473">
    <property type="entry name" value="MFS general substrate transporter"/>
    <property type="match status" value="1"/>
</dbReference>
<dbReference type="eggNOG" id="COG2814">
    <property type="taxonomic scope" value="Bacteria"/>
</dbReference>
<feature type="transmembrane region" description="Helical" evidence="8">
    <location>
        <begin position="226"/>
        <end position="252"/>
    </location>
</feature>
<evidence type="ECO:0000256" key="4">
    <source>
        <dbReference type="ARBA" id="ARBA00022475"/>
    </source>
</evidence>
<evidence type="ECO:0000259" key="9">
    <source>
        <dbReference type="PROSITE" id="PS50850"/>
    </source>
</evidence>
<dbReference type="InterPro" id="IPR020846">
    <property type="entry name" value="MFS_dom"/>
</dbReference>
<feature type="transmembrane region" description="Helical" evidence="8">
    <location>
        <begin position="377"/>
        <end position="400"/>
    </location>
</feature>
<dbReference type="STRING" id="645991.Sgly_0894"/>
<reference evidence="11" key="2">
    <citation type="submission" date="2011-02" db="EMBL/GenBank/DDBJ databases">
        <title>The complete genome of Syntrophobotulus glycolicus DSM 8271.</title>
        <authorList>
            <person name="Lucas S."/>
            <person name="Copeland A."/>
            <person name="Lapidus A."/>
            <person name="Bruce D."/>
            <person name="Goodwin L."/>
            <person name="Pitluck S."/>
            <person name="Kyrpides N."/>
            <person name="Mavromatis K."/>
            <person name="Pagani I."/>
            <person name="Ivanova N."/>
            <person name="Mikhailova N."/>
            <person name="Chertkov O."/>
            <person name="Held B."/>
            <person name="Detter J.C."/>
            <person name="Tapia R."/>
            <person name="Han C."/>
            <person name="Land M."/>
            <person name="Hauser L."/>
            <person name="Markowitz V."/>
            <person name="Cheng J.-F."/>
            <person name="Hugenholtz P."/>
            <person name="Woyke T."/>
            <person name="Wu D."/>
            <person name="Spring S."/>
            <person name="Schroeder M."/>
            <person name="Brambilla E."/>
            <person name="Klenk H.-P."/>
            <person name="Eisen J.A."/>
        </authorList>
    </citation>
    <scope>NUCLEOTIDE SEQUENCE [LARGE SCALE GENOMIC DNA]</scope>
    <source>
        <strain evidence="11">DSM 8271 / FlGlyR</strain>
    </source>
</reference>
<dbReference type="AlphaFoldDB" id="F0T1X6"/>
<evidence type="ECO:0000256" key="5">
    <source>
        <dbReference type="ARBA" id="ARBA00022692"/>
    </source>
</evidence>
<feature type="transmembrane region" description="Helical" evidence="8">
    <location>
        <begin position="316"/>
        <end position="335"/>
    </location>
</feature>
<accession>F0T1X6</accession>
<proteinExistence type="inferred from homology"/>
<keyword evidence="5 8" id="KW-0812">Transmembrane</keyword>
<feature type="transmembrane region" description="Helical" evidence="8">
    <location>
        <begin position="291"/>
        <end position="310"/>
    </location>
</feature>
<feature type="transmembrane region" description="Helical" evidence="8">
    <location>
        <begin position="57"/>
        <end position="77"/>
    </location>
</feature>
<keyword evidence="11" id="KW-1185">Reference proteome</keyword>
<feature type="domain" description="Major facilitator superfamily (MFS) profile" evidence="9">
    <location>
        <begin position="23"/>
        <end position="404"/>
    </location>
</feature>
<reference evidence="10 11" key="1">
    <citation type="journal article" date="2011" name="Stand. Genomic Sci.">
        <title>Complete genome sequence of Syntrophobotulus glycolicus type strain (FlGlyR).</title>
        <authorList>
            <person name="Han C."/>
            <person name="Mwirichia R."/>
            <person name="Chertkov O."/>
            <person name="Held B."/>
            <person name="Lapidus A."/>
            <person name="Nolan M."/>
            <person name="Lucas S."/>
            <person name="Hammon N."/>
            <person name="Deshpande S."/>
            <person name="Cheng J.F."/>
            <person name="Tapia R."/>
            <person name="Goodwin L."/>
            <person name="Pitluck S."/>
            <person name="Huntemann M."/>
            <person name="Liolios K."/>
            <person name="Ivanova N."/>
            <person name="Pagani I."/>
            <person name="Mavromatis K."/>
            <person name="Ovchinikova G."/>
            <person name="Pati A."/>
            <person name="Chen A."/>
            <person name="Palaniappan K."/>
            <person name="Land M."/>
            <person name="Hauser L."/>
            <person name="Brambilla E.M."/>
            <person name="Rohde M."/>
            <person name="Spring S."/>
            <person name="Sikorski J."/>
            <person name="Goker M."/>
            <person name="Woyke T."/>
            <person name="Bristow J."/>
            <person name="Eisen J.A."/>
            <person name="Markowitz V."/>
            <person name="Hugenholtz P."/>
            <person name="Kyrpides N.C."/>
            <person name="Klenk H.P."/>
            <person name="Detter J.C."/>
        </authorList>
    </citation>
    <scope>NUCLEOTIDE SEQUENCE [LARGE SCALE GENOMIC DNA]</scope>
    <source>
        <strain evidence="11">DSM 8271 / FlGlyR</strain>
    </source>
</reference>
<feature type="transmembrane region" description="Helical" evidence="8">
    <location>
        <begin position="147"/>
        <end position="173"/>
    </location>
</feature>
<sequence length="410" mass="44736">MNQIETEVGTKNDRQIYLGNKGLIAYLAIMNMFVPLSTDMYLPALPQMNDYFSSNSAITNMTLSAFFIFYALGILLWGPLSDKYGRKPVLIMGSFIYIIGSISCALSAGIYFMIFSRIVQAIGAGGITSISVAIIKDCYSGRKREVALAITQTISGLAPMIAPVIGAMILQFFNWRGTFWTLAMISAINLILAFFYQETLIDEEKYRGTLTGSLGRLFAVAKNRSFIIPAIIFSSSALPFMGYLALSSFIYMNYFGLSAQVYSYFFAANALVSILGPTIYVKLLNEVDKKYIPVICFGSASVSGIFVVTVGRLSPFLFWGSFLIMSLVGTTMRPFSTSTLLEQNKGAAGSTSSLINTLFTVMGSIGMSIASLSWNNFVIALGGLITVFSLIALAGWYLFMKSDVPCVGIK</sequence>
<dbReference type="InterPro" id="IPR036259">
    <property type="entry name" value="MFS_trans_sf"/>
</dbReference>
<comment type="subcellular location">
    <subcellularLocation>
        <location evidence="1 8">Cell membrane</location>
        <topology evidence="1 8">Multi-pass membrane protein</topology>
    </subcellularLocation>
</comment>
<dbReference type="Pfam" id="PF07690">
    <property type="entry name" value="MFS_1"/>
    <property type="match status" value="1"/>
</dbReference>
<dbReference type="GO" id="GO:0042910">
    <property type="term" value="F:xenobiotic transmembrane transporter activity"/>
    <property type="evidence" value="ECO:0007669"/>
    <property type="project" value="InterPro"/>
</dbReference>
<dbReference type="HOGENOM" id="CLU_001265_47_0_9"/>
<feature type="transmembrane region" description="Helical" evidence="8">
    <location>
        <begin position="347"/>
        <end position="371"/>
    </location>
</feature>
<dbReference type="PANTHER" id="PTHR23502:SF132">
    <property type="entry name" value="POLYAMINE TRANSPORTER 2-RELATED"/>
    <property type="match status" value="1"/>
</dbReference>